<dbReference type="AlphaFoldDB" id="A0A183NHQ7"/>
<keyword evidence="2" id="KW-1185">Reference proteome</keyword>
<evidence type="ECO:0000313" key="2">
    <source>
        <dbReference type="Proteomes" id="UP000269396"/>
    </source>
</evidence>
<accession>A0A183NHQ7</accession>
<evidence type="ECO:0000313" key="1">
    <source>
        <dbReference type="EMBL" id="VDO80118.1"/>
    </source>
</evidence>
<dbReference type="STRING" id="31246.A0A183NHQ7"/>
<proteinExistence type="predicted"/>
<protein>
    <submittedName>
        <fullName evidence="1">Uncharacterized protein</fullName>
    </submittedName>
</protein>
<gene>
    <name evidence="1" type="ORF">SMTD_LOCUS1643</name>
</gene>
<sequence>MAKKKSSLVITDSSANQDYIDGKFDKEPSDFCNICLLIFLYILQVGFLII</sequence>
<name>A0A183NHQ7_9TREM</name>
<dbReference type="Proteomes" id="UP000269396">
    <property type="component" value="Unassembled WGS sequence"/>
</dbReference>
<dbReference type="EMBL" id="UZAL01001902">
    <property type="protein sequence ID" value="VDO80118.1"/>
    <property type="molecule type" value="Genomic_DNA"/>
</dbReference>
<organism evidence="1 2">
    <name type="scientific">Schistosoma mattheei</name>
    <dbReference type="NCBI Taxonomy" id="31246"/>
    <lineage>
        <taxon>Eukaryota</taxon>
        <taxon>Metazoa</taxon>
        <taxon>Spiralia</taxon>
        <taxon>Lophotrochozoa</taxon>
        <taxon>Platyhelminthes</taxon>
        <taxon>Trematoda</taxon>
        <taxon>Digenea</taxon>
        <taxon>Strigeidida</taxon>
        <taxon>Schistosomatoidea</taxon>
        <taxon>Schistosomatidae</taxon>
        <taxon>Schistosoma</taxon>
    </lineage>
</organism>
<reference evidence="1 2" key="1">
    <citation type="submission" date="2018-11" db="EMBL/GenBank/DDBJ databases">
        <authorList>
            <consortium name="Pathogen Informatics"/>
        </authorList>
    </citation>
    <scope>NUCLEOTIDE SEQUENCE [LARGE SCALE GENOMIC DNA]</scope>
    <source>
        <strain>Denwood</strain>
        <strain evidence="2">Zambia</strain>
    </source>
</reference>